<feature type="transmembrane region" description="Helical" evidence="8">
    <location>
        <begin position="158"/>
        <end position="179"/>
    </location>
</feature>
<keyword evidence="7" id="KW-0175">Coiled coil</keyword>
<feature type="non-terminal residue" evidence="10">
    <location>
        <position position="926"/>
    </location>
</feature>
<evidence type="ECO:0000256" key="6">
    <source>
        <dbReference type="ARBA" id="ARBA00023180"/>
    </source>
</evidence>
<feature type="signal peptide" evidence="9">
    <location>
        <begin position="1"/>
        <end position="28"/>
    </location>
</feature>
<dbReference type="Pfam" id="PF05478">
    <property type="entry name" value="Prominin"/>
    <property type="match status" value="1"/>
</dbReference>
<evidence type="ECO:0000256" key="3">
    <source>
        <dbReference type="ARBA" id="ARBA00022692"/>
    </source>
</evidence>
<evidence type="ECO:0000256" key="2">
    <source>
        <dbReference type="ARBA" id="ARBA00006058"/>
    </source>
</evidence>
<name>A0A8T2NK10_9TELE</name>
<feature type="chain" id="PRO_5035784977" description="Prominin-1-A-like" evidence="9">
    <location>
        <begin position="29"/>
        <end position="926"/>
    </location>
</feature>
<keyword evidence="11" id="KW-1185">Reference proteome</keyword>
<keyword evidence="6" id="KW-0325">Glycoprotein</keyword>
<comment type="caution">
    <text evidence="10">The sequence shown here is derived from an EMBL/GenBank/DDBJ whole genome shotgun (WGS) entry which is preliminary data.</text>
</comment>
<dbReference type="InterPro" id="IPR008795">
    <property type="entry name" value="Prominin"/>
</dbReference>
<evidence type="ECO:0000256" key="4">
    <source>
        <dbReference type="ARBA" id="ARBA00022989"/>
    </source>
</evidence>
<proteinExistence type="inferred from homology"/>
<feature type="transmembrane region" description="Helical" evidence="8">
    <location>
        <begin position="472"/>
        <end position="499"/>
    </location>
</feature>
<dbReference type="GO" id="GO:0071914">
    <property type="term" value="C:prominosome"/>
    <property type="evidence" value="ECO:0007669"/>
    <property type="project" value="TreeGrafter"/>
</dbReference>
<reference evidence="10" key="1">
    <citation type="thesis" date="2021" institute="BYU ScholarsArchive" country="Provo, UT, USA">
        <title>Applications of and Algorithms for Genome Assembly and Genomic Analyses with an Emphasis on Marine Teleosts.</title>
        <authorList>
            <person name="Pickett B.D."/>
        </authorList>
    </citation>
    <scope>NUCLEOTIDE SEQUENCE</scope>
    <source>
        <strain evidence="10">HI-2016</strain>
    </source>
</reference>
<evidence type="ECO:0000256" key="8">
    <source>
        <dbReference type="SAM" id="Phobius"/>
    </source>
</evidence>
<evidence type="ECO:0008006" key="12">
    <source>
        <dbReference type="Google" id="ProtNLM"/>
    </source>
</evidence>
<dbReference type="PANTHER" id="PTHR22730">
    <property type="entry name" value="PROMININ PROM PROTEIN"/>
    <property type="match status" value="1"/>
</dbReference>
<dbReference type="Proteomes" id="UP000824540">
    <property type="component" value="Unassembled WGS sequence"/>
</dbReference>
<dbReference type="OrthoDB" id="6229420at2759"/>
<evidence type="ECO:0000256" key="9">
    <source>
        <dbReference type="SAM" id="SignalP"/>
    </source>
</evidence>
<gene>
    <name evidence="10" type="ORF">JZ751_019807</name>
</gene>
<organism evidence="10 11">
    <name type="scientific">Albula glossodonta</name>
    <name type="common">roundjaw bonefish</name>
    <dbReference type="NCBI Taxonomy" id="121402"/>
    <lineage>
        <taxon>Eukaryota</taxon>
        <taxon>Metazoa</taxon>
        <taxon>Chordata</taxon>
        <taxon>Craniata</taxon>
        <taxon>Vertebrata</taxon>
        <taxon>Euteleostomi</taxon>
        <taxon>Actinopterygii</taxon>
        <taxon>Neopterygii</taxon>
        <taxon>Teleostei</taxon>
        <taxon>Albuliformes</taxon>
        <taxon>Albulidae</taxon>
        <taxon>Albula</taxon>
    </lineage>
</organism>
<feature type="transmembrane region" description="Helical" evidence="8">
    <location>
        <begin position="425"/>
        <end position="451"/>
    </location>
</feature>
<feature type="transmembrane region" description="Helical" evidence="8">
    <location>
        <begin position="779"/>
        <end position="798"/>
    </location>
</feature>
<feature type="transmembrane region" description="Helical" evidence="8">
    <location>
        <begin position="107"/>
        <end position="137"/>
    </location>
</feature>
<keyword evidence="9" id="KW-0732">Signal</keyword>
<dbReference type="GO" id="GO:0016324">
    <property type="term" value="C:apical plasma membrane"/>
    <property type="evidence" value="ECO:0007669"/>
    <property type="project" value="TreeGrafter"/>
</dbReference>
<evidence type="ECO:0000313" key="11">
    <source>
        <dbReference type="Proteomes" id="UP000824540"/>
    </source>
</evidence>
<evidence type="ECO:0000256" key="5">
    <source>
        <dbReference type="ARBA" id="ARBA00023136"/>
    </source>
</evidence>
<sequence>MGANHRPSGRRVSLWVCLGAWSLVCCTANGTPASCPMGPAPRDLNGSHYQPGPNPDASTTFLSGFVQSFLGTVQPNPFPKALLLELVKDANSITNQDTINKVLRYEVGFLVCVAIGILYIVLMPIVGLFFACCRCCGNCGGRMYQEQTGSINCRRRGLYWATLVITVIILAGNICMFRSNQSLAFSMKQSVEQSSSTLDTLQMYLTAVPQEVGEVEKESILAVEEVRRRLNDIGRLLGEELQKALGGRVNPALDSVQKMSQAVNSTSHLLNHVNATLEELRPELDTLQANLTTVQNSVNRTLQRPQCMGCSPLQNKLQALSLDTSFSVPHLSELQSAVDEVVKSDLDSKVKEGEEFLDTLPQRVTNETRDTVTNVEQQLEKIKTQISQFTQDIPLNKLTDVSTQLEEIQKHIDGNSPQVKKVERYSWIVGLILSCVILLVVLCNILGLLLGPVGLRPKADPTERSGSANCGGLFFMAGVGFSFLFSWLFMIVVLLLFLLGGNMYTLVCEPWQEDQLLQILDTPGLIPGFQLSESLGLKTNLTFSGIYEDCNQDRSLWTTLHLQELINLEDLLNVSKYTDEIQQMFDQNEITLPTVTLLSPENRAQLQEFSKMAADVDFSSTTEQLNNVSRTNLNTTADQLDTLANAQGDTTVKRELQQDAARIRRIQVEMETSILPLVRNLNSSIQSLEATASEMNGTMSDVLRKVDAAQDFLNRNTSQIVKSESQKFLDCQLRYFGEYADWANTTITQQVGRCGPVAGAVDAAEVMVCSYITESLNSFWFSLGWCLVFLIPSIILSVKLAKFYRRMKHTDVFDPLLGVLEVHGGVSHSPGKPFGLTRGSRRGERGRLEDVCVLLAGFGLSLEDSAQQGLQEANGELTALGLEGRRVLYGSRSRWWETSHNRVVKISLLSRGLCRQNRSATWVTRP</sequence>
<keyword evidence="4 8" id="KW-1133">Transmembrane helix</keyword>
<accession>A0A8T2NK10</accession>
<evidence type="ECO:0000256" key="7">
    <source>
        <dbReference type="SAM" id="Coils"/>
    </source>
</evidence>
<evidence type="ECO:0000256" key="1">
    <source>
        <dbReference type="ARBA" id="ARBA00004475"/>
    </source>
</evidence>
<dbReference type="PANTHER" id="PTHR22730:SF4">
    <property type="entry name" value="PROMININ-1-A-LIKE"/>
    <property type="match status" value="1"/>
</dbReference>
<comment type="subcellular location">
    <subcellularLocation>
        <location evidence="1">Cell projection</location>
        <location evidence="1">Microvillus membrane</location>
        <topology evidence="1">Multi-pass membrane protein</topology>
    </subcellularLocation>
</comment>
<comment type="similarity">
    <text evidence="2">Belongs to the prominin family.</text>
</comment>
<evidence type="ECO:0000313" key="10">
    <source>
        <dbReference type="EMBL" id="KAG9341053.1"/>
    </source>
</evidence>
<dbReference type="GO" id="GO:0015485">
    <property type="term" value="F:cholesterol binding"/>
    <property type="evidence" value="ECO:0007669"/>
    <property type="project" value="TreeGrafter"/>
</dbReference>
<dbReference type="GO" id="GO:0005929">
    <property type="term" value="C:cilium"/>
    <property type="evidence" value="ECO:0007669"/>
    <property type="project" value="TreeGrafter"/>
</dbReference>
<dbReference type="GO" id="GO:0009986">
    <property type="term" value="C:cell surface"/>
    <property type="evidence" value="ECO:0007669"/>
    <property type="project" value="TreeGrafter"/>
</dbReference>
<dbReference type="EMBL" id="JAFBMS010000038">
    <property type="protein sequence ID" value="KAG9341053.1"/>
    <property type="molecule type" value="Genomic_DNA"/>
</dbReference>
<keyword evidence="5 8" id="KW-0472">Membrane</keyword>
<dbReference type="GO" id="GO:0031528">
    <property type="term" value="C:microvillus membrane"/>
    <property type="evidence" value="ECO:0007669"/>
    <property type="project" value="UniProtKB-SubCell"/>
</dbReference>
<feature type="coiled-coil region" evidence="7">
    <location>
        <begin position="365"/>
        <end position="392"/>
    </location>
</feature>
<protein>
    <recommendedName>
        <fullName evidence="12">Prominin-1-A-like</fullName>
    </recommendedName>
</protein>
<dbReference type="AlphaFoldDB" id="A0A8T2NK10"/>
<keyword evidence="3 8" id="KW-0812">Transmembrane</keyword>